<comment type="subcellular location">
    <subcellularLocation>
        <location evidence="1 5">Cell membrane</location>
        <topology evidence="1 5">Lipid-anchor</topology>
        <topology evidence="1 5">GPI-anchor</topology>
    </subcellularLocation>
</comment>
<keyword evidence="5" id="KW-0472">Membrane</keyword>
<dbReference type="Proteomes" id="UP000664169">
    <property type="component" value="Unassembled WGS sequence"/>
</dbReference>
<feature type="chain" id="PRO_5034397509" description="1,3-beta-glucanosyltransferase" evidence="5">
    <location>
        <begin position="22"/>
        <end position="460"/>
    </location>
</feature>
<dbReference type="GO" id="GO:0071970">
    <property type="term" value="P:fungal-type cell wall (1-&gt;3)-beta-D-glucan biosynthetic process"/>
    <property type="evidence" value="ECO:0007669"/>
    <property type="project" value="TreeGrafter"/>
</dbReference>
<keyword evidence="5" id="KW-0808">Transferase</keyword>
<dbReference type="SUPFAM" id="SSF51445">
    <property type="entry name" value="(Trans)glycosidases"/>
    <property type="match status" value="1"/>
</dbReference>
<name>A0A8H3IBN0_9LECA</name>
<keyword evidence="4" id="KW-0325">Glycoprotein</keyword>
<dbReference type="GO" id="GO:0098552">
    <property type="term" value="C:side of membrane"/>
    <property type="evidence" value="ECO:0007669"/>
    <property type="project" value="UniProtKB-KW"/>
</dbReference>
<evidence type="ECO:0000256" key="3">
    <source>
        <dbReference type="ARBA" id="ARBA00022729"/>
    </source>
</evidence>
<keyword evidence="5" id="KW-0336">GPI-anchor</keyword>
<comment type="function">
    <text evidence="5">Splits internally a 1,3-beta-glucan molecule and transfers the newly generated reducing end (the donor) to the non-reducing end of another 1,3-beta-glucan molecule (the acceptor) forming a 1,3-beta linkage, resulting in the elongation of 1,3-beta-glucan chains in the cell wall.</text>
</comment>
<dbReference type="Pfam" id="PF03198">
    <property type="entry name" value="Glyco_hydro_72"/>
    <property type="match status" value="1"/>
</dbReference>
<keyword evidence="3 5" id="KW-0732">Signal</keyword>
<gene>
    <name evidence="7" type="ORF">GOMPHAMPRED_008278</name>
</gene>
<organism evidence="7 8">
    <name type="scientific">Gomphillus americanus</name>
    <dbReference type="NCBI Taxonomy" id="1940652"/>
    <lineage>
        <taxon>Eukaryota</taxon>
        <taxon>Fungi</taxon>
        <taxon>Dikarya</taxon>
        <taxon>Ascomycota</taxon>
        <taxon>Pezizomycotina</taxon>
        <taxon>Lecanoromycetes</taxon>
        <taxon>OSLEUM clade</taxon>
        <taxon>Ostropomycetidae</taxon>
        <taxon>Ostropales</taxon>
        <taxon>Graphidaceae</taxon>
        <taxon>Gomphilloideae</taxon>
        <taxon>Gomphillus</taxon>
    </lineage>
</organism>
<sequence length="460" mass="49013">MVGASILLAWSTFFLLPQIYALPTISTVGAKFFTSDGDQWFIKGIAYQRSPDDPLLDSNQCTADAKLMATLGTNAIRVYHVDPNGDHDACMKAFSDAGIYVFLDLDTFDTYILNIGSQPSWNAFQFTRYSEVMDAFAGYDNTAGFFIGNEVIFTNADSPAAPYIKGATRDMKSYRDSKGYRPIPVGYAAADIAELRPQLQNYLVCGGDSKAAIDFFGLNSYEWCGNVDYQSSGYSNLQAISEGYSAPIFFSETGCNVPPQRTFADQAAIFGPDMVNTWSGAMIYEWMQEQNEYGLISYGGTAANPVRAGTPTPIVPDFNNLASAWKVSPKGVKLSDYQHVASSLTTPACPAATSGGWAVNGNIPLPVVQNQIIQLSSSGTPSAASSTGSGTSSSTAASETSGVSGTPTGSNTSPQSSSGVTQSNTPTPTNLANSTRTSLRNLIIMNTLVILLSAIMNFLA</sequence>
<evidence type="ECO:0000256" key="5">
    <source>
        <dbReference type="RuleBase" id="RU361209"/>
    </source>
</evidence>
<evidence type="ECO:0000256" key="2">
    <source>
        <dbReference type="ARBA" id="ARBA00007528"/>
    </source>
</evidence>
<dbReference type="AlphaFoldDB" id="A0A8H3IBN0"/>
<evidence type="ECO:0000256" key="4">
    <source>
        <dbReference type="ARBA" id="ARBA00023180"/>
    </source>
</evidence>
<dbReference type="OrthoDB" id="421038at2759"/>
<dbReference type="PANTHER" id="PTHR31468">
    <property type="entry name" value="1,3-BETA-GLUCANOSYLTRANSFERASE GAS1"/>
    <property type="match status" value="1"/>
</dbReference>
<dbReference type="Gene3D" id="3.20.20.80">
    <property type="entry name" value="Glycosidases"/>
    <property type="match status" value="1"/>
</dbReference>
<evidence type="ECO:0000256" key="1">
    <source>
        <dbReference type="ARBA" id="ARBA00004609"/>
    </source>
</evidence>
<feature type="compositionally biased region" description="Low complexity" evidence="6">
    <location>
        <begin position="378"/>
        <end position="406"/>
    </location>
</feature>
<proteinExistence type="inferred from homology"/>
<reference evidence="7" key="1">
    <citation type="submission" date="2021-03" db="EMBL/GenBank/DDBJ databases">
        <authorList>
            <person name="Tagirdzhanova G."/>
        </authorList>
    </citation>
    <scope>NUCLEOTIDE SEQUENCE</scope>
</reference>
<keyword evidence="5" id="KW-0449">Lipoprotein</keyword>
<feature type="signal peptide" evidence="5">
    <location>
        <begin position="1"/>
        <end position="21"/>
    </location>
</feature>
<dbReference type="EC" id="2.4.1.-" evidence="5"/>
<accession>A0A8H3IBN0</accession>
<protein>
    <recommendedName>
        <fullName evidence="5">1,3-beta-glucanosyltransferase</fullName>
        <ecNumber evidence="5">2.4.1.-</ecNumber>
    </recommendedName>
</protein>
<dbReference type="PANTHER" id="PTHR31468:SF8">
    <property type="entry name" value="1,3-BETA-GLUCANOSYLTRANSFERASE GAS2"/>
    <property type="match status" value="1"/>
</dbReference>
<dbReference type="InterPro" id="IPR017853">
    <property type="entry name" value="GH"/>
</dbReference>
<comment type="similarity">
    <text evidence="2 5">Belongs to the glycosyl hydrolase 72 family.</text>
</comment>
<dbReference type="GO" id="GO:0042124">
    <property type="term" value="F:1,3-beta-glucanosyltransferase activity"/>
    <property type="evidence" value="ECO:0007669"/>
    <property type="project" value="TreeGrafter"/>
</dbReference>
<comment type="caution">
    <text evidence="7">The sequence shown here is derived from an EMBL/GenBank/DDBJ whole genome shotgun (WGS) entry which is preliminary data.</text>
</comment>
<dbReference type="InterPro" id="IPR004886">
    <property type="entry name" value="Glucanosyltransferase"/>
</dbReference>
<keyword evidence="8" id="KW-1185">Reference proteome</keyword>
<dbReference type="EMBL" id="CAJPDQ010000009">
    <property type="protein sequence ID" value="CAF9914800.1"/>
    <property type="molecule type" value="Genomic_DNA"/>
</dbReference>
<evidence type="ECO:0000256" key="6">
    <source>
        <dbReference type="SAM" id="MobiDB-lite"/>
    </source>
</evidence>
<feature type="region of interest" description="Disordered" evidence="6">
    <location>
        <begin position="378"/>
        <end position="433"/>
    </location>
</feature>
<evidence type="ECO:0000313" key="8">
    <source>
        <dbReference type="Proteomes" id="UP000664169"/>
    </source>
</evidence>
<feature type="compositionally biased region" description="Polar residues" evidence="6">
    <location>
        <begin position="407"/>
        <end position="433"/>
    </location>
</feature>
<evidence type="ECO:0000313" key="7">
    <source>
        <dbReference type="EMBL" id="CAF9914800.1"/>
    </source>
</evidence>
<dbReference type="GO" id="GO:0005886">
    <property type="term" value="C:plasma membrane"/>
    <property type="evidence" value="ECO:0007669"/>
    <property type="project" value="UniProtKB-SubCell"/>
</dbReference>
<dbReference type="GO" id="GO:0031505">
    <property type="term" value="P:fungal-type cell wall organization"/>
    <property type="evidence" value="ECO:0007669"/>
    <property type="project" value="TreeGrafter"/>
</dbReference>